<keyword evidence="2" id="KW-0456">Lyase</keyword>
<dbReference type="PROSITE" id="PS00166">
    <property type="entry name" value="ENOYL_COA_HYDRATASE"/>
    <property type="match status" value="1"/>
</dbReference>
<sequence>MAEFVATEIRDAVAIVRIERAARRNALNLQVKTELIAALQAACADPAVAAIVLTGSGGYFVAGTDIGEMATLSPTDHQRLDTDRVFHVVRQSPKPVIAAVEGYALGGGCELALACDLIVAAEDARFGQPEIRVGIMPGAGGTQRLLRAAGRYKALLWTLTGDHIPAGDAYAANLVSRLVPPGDALEEAVRIAAQIATMPPLAVQAIREAMRLGADVPLETALSLERRLFERLFDSADQREGMQAFLDKRAPRYIGR</sequence>
<dbReference type="InterPro" id="IPR001753">
    <property type="entry name" value="Enoyl-CoA_hydra/iso"/>
</dbReference>
<evidence type="ECO:0000313" key="4">
    <source>
        <dbReference type="EMBL" id="MEF3083537.1"/>
    </source>
</evidence>
<comment type="caution">
    <text evidence="4">The sequence shown here is derived from an EMBL/GenBank/DDBJ whole genome shotgun (WGS) entry which is preliminary data.</text>
</comment>
<dbReference type="InterPro" id="IPR018376">
    <property type="entry name" value="Enoyl-CoA_hyd/isom_CS"/>
</dbReference>
<dbReference type="Gene3D" id="1.10.12.10">
    <property type="entry name" value="Lyase 2-enoyl-coa Hydratase, Chain A, domain 2"/>
    <property type="match status" value="1"/>
</dbReference>
<dbReference type="RefSeq" id="WP_332079253.1">
    <property type="nucleotide sequence ID" value="NZ_JAZHBM010000003.1"/>
</dbReference>
<gene>
    <name evidence="4" type="ORF">V3391_15080</name>
</gene>
<evidence type="ECO:0000256" key="2">
    <source>
        <dbReference type="ARBA" id="ARBA00023239"/>
    </source>
</evidence>
<dbReference type="PANTHER" id="PTHR11941">
    <property type="entry name" value="ENOYL-COA HYDRATASE-RELATED"/>
    <property type="match status" value="1"/>
</dbReference>
<accession>A0ABU7WHS9</accession>
<dbReference type="EMBL" id="JAZHBM010000003">
    <property type="protein sequence ID" value="MEF3083537.1"/>
    <property type="molecule type" value="Genomic_DNA"/>
</dbReference>
<evidence type="ECO:0000313" key="5">
    <source>
        <dbReference type="Proteomes" id="UP001358324"/>
    </source>
</evidence>
<dbReference type="Gene3D" id="3.90.226.10">
    <property type="entry name" value="2-enoyl-CoA Hydratase, Chain A, domain 1"/>
    <property type="match status" value="1"/>
</dbReference>
<keyword evidence="5" id="KW-1185">Reference proteome</keyword>
<dbReference type="InterPro" id="IPR014748">
    <property type="entry name" value="Enoyl-CoA_hydra_C"/>
</dbReference>
<reference evidence="4 5" key="1">
    <citation type="submission" date="2024-01" db="EMBL/GenBank/DDBJ databases">
        <title>Novel species of the genus Luteimonas isolated from rivers.</title>
        <authorList>
            <person name="Lu H."/>
        </authorList>
    </citation>
    <scope>NUCLEOTIDE SEQUENCE [LARGE SCALE GENOMIC DNA]</scope>
    <source>
        <strain evidence="4 5">SMYT11W</strain>
    </source>
</reference>
<comment type="similarity">
    <text evidence="1 3">Belongs to the enoyl-CoA hydratase/isomerase family.</text>
</comment>
<dbReference type="InterPro" id="IPR029045">
    <property type="entry name" value="ClpP/crotonase-like_dom_sf"/>
</dbReference>
<dbReference type="Pfam" id="PF00378">
    <property type="entry name" value="ECH_1"/>
    <property type="match status" value="1"/>
</dbReference>
<protein>
    <submittedName>
        <fullName evidence="4">Enoyl-CoA hydratase-related protein</fullName>
    </submittedName>
</protein>
<dbReference type="SUPFAM" id="SSF52096">
    <property type="entry name" value="ClpP/crotonase"/>
    <property type="match status" value="1"/>
</dbReference>
<dbReference type="CDD" id="cd06558">
    <property type="entry name" value="crotonase-like"/>
    <property type="match status" value="1"/>
</dbReference>
<dbReference type="PANTHER" id="PTHR11941:SF54">
    <property type="entry name" value="ENOYL-COA HYDRATASE, MITOCHONDRIAL"/>
    <property type="match status" value="1"/>
</dbReference>
<organism evidence="4 5">
    <name type="scientific">Luteimonas flava</name>
    <dbReference type="NCBI Taxonomy" id="3115822"/>
    <lineage>
        <taxon>Bacteria</taxon>
        <taxon>Pseudomonadati</taxon>
        <taxon>Pseudomonadota</taxon>
        <taxon>Gammaproteobacteria</taxon>
        <taxon>Lysobacterales</taxon>
        <taxon>Lysobacteraceae</taxon>
        <taxon>Luteimonas</taxon>
    </lineage>
</organism>
<dbReference type="Proteomes" id="UP001358324">
    <property type="component" value="Unassembled WGS sequence"/>
</dbReference>
<evidence type="ECO:0000256" key="3">
    <source>
        <dbReference type="RuleBase" id="RU003707"/>
    </source>
</evidence>
<name>A0ABU7WHS9_9GAMM</name>
<proteinExistence type="inferred from homology"/>
<evidence type="ECO:0000256" key="1">
    <source>
        <dbReference type="ARBA" id="ARBA00005254"/>
    </source>
</evidence>